<dbReference type="EMBL" id="VFPO01000001">
    <property type="protein sequence ID" value="TQM71492.1"/>
    <property type="molecule type" value="Genomic_DNA"/>
</dbReference>
<sequence length="275" mass="29996">MTAHGTAPEGPPEDVIRSDVPHSARIYNYWLGGKDHFEIDRVVGRQVVEAEPDFVESMRENRAFLGRMVDHLVRERGIRQFLDIGTGLPTADNTHEVAQRAAPECRVVYVDNDPIVLAHARALLTSTPEGATDYIDADMRDTDAIFAAAARTLDFSRPVGVVMLGVFNHIESDAEARALVDRIMGATCAGSHLAISVSTNVVKPENMDRAAAAYNQAFGNPPIYLMTPERLTGLFTGLELVEPGVVTASRWFAPGTEPSGDRPEMDLFVGVARKP</sequence>
<name>A0A543ILP7_9ACTN</name>
<reference evidence="1 2" key="1">
    <citation type="submission" date="2019-06" db="EMBL/GenBank/DDBJ databases">
        <title>Sequencing the genomes of 1000 actinobacteria strains.</title>
        <authorList>
            <person name="Klenk H.-P."/>
        </authorList>
    </citation>
    <scope>NUCLEOTIDE SEQUENCE [LARGE SCALE GENOMIC DNA]</scope>
    <source>
        <strain evidence="1 2">DSM 45043</strain>
    </source>
</reference>
<comment type="caution">
    <text evidence="1">The sequence shown here is derived from an EMBL/GenBank/DDBJ whole genome shotgun (WGS) entry which is preliminary data.</text>
</comment>
<dbReference type="PIRSF" id="PIRSF017393">
    <property type="entry name" value="MTase_SAV2177"/>
    <property type="match status" value="1"/>
</dbReference>
<keyword evidence="1" id="KW-0808">Transferase</keyword>
<dbReference type="RefSeq" id="WP_141973028.1">
    <property type="nucleotide sequence ID" value="NZ_VFPO01000001.1"/>
</dbReference>
<protein>
    <submittedName>
        <fullName evidence="1">O-methyltransferase involved in polyketide biosynthesis</fullName>
    </submittedName>
</protein>
<dbReference type="Pfam" id="PF04672">
    <property type="entry name" value="Methyltransf_19"/>
    <property type="match status" value="1"/>
</dbReference>
<organism evidence="1 2">
    <name type="scientific">Actinomadura hallensis</name>
    <dbReference type="NCBI Taxonomy" id="337895"/>
    <lineage>
        <taxon>Bacteria</taxon>
        <taxon>Bacillati</taxon>
        <taxon>Actinomycetota</taxon>
        <taxon>Actinomycetes</taxon>
        <taxon>Streptosporangiales</taxon>
        <taxon>Thermomonosporaceae</taxon>
        <taxon>Actinomadura</taxon>
    </lineage>
</organism>
<dbReference type="Proteomes" id="UP000316706">
    <property type="component" value="Unassembled WGS sequence"/>
</dbReference>
<accession>A0A543ILP7</accession>
<dbReference type="InterPro" id="IPR029063">
    <property type="entry name" value="SAM-dependent_MTases_sf"/>
</dbReference>
<dbReference type="OrthoDB" id="3216820at2"/>
<evidence type="ECO:0000313" key="2">
    <source>
        <dbReference type="Proteomes" id="UP000316706"/>
    </source>
</evidence>
<gene>
    <name evidence="1" type="ORF">FHX41_5261</name>
</gene>
<proteinExistence type="predicted"/>
<keyword evidence="1" id="KW-0489">Methyltransferase</keyword>
<keyword evidence="2" id="KW-1185">Reference proteome</keyword>
<dbReference type="Gene3D" id="3.40.50.150">
    <property type="entry name" value="Vaccinia Virus protein VP39"/>
    <property type="match status" value="1"/>
</dbReference>
<dbReference type="SUPFAM" id="SSF53335">
    <property type="entry name" value="S-adenosyl-L-methionine-dependent methyltransferases"/>
    <property type="match status" value="1"/>
</dbReference>
<dbReference type="GO" id="GO:0008168">
    <property type="term" value="F:methyltransferase activity"/>
    <property type="evidence" value="ECO:0007669"/>
    <property type="project" value="UniProtKB-KW"/>
</dbReference>
<dbReference type="GO" id="GO:0032259">
    <property type="term" value="P:methylation"/>
    <property type="evidence" value="ECO:0007669"/>
    <property type="project" value="UniProtKB-KW"/>
</dbReference>
<dbReference type="AlphaFoldDB" id="A0A543ILP7"/>
<evidence type="ECO:0000313" key="1">
    <source>
        <dbReference type="EMBL" id="TQM71492.1"/>
    </source>
</evidence>
<dbReference type="InterPro" id="IPR006764">
    <property type="entry name" value="SAM_dep_MeTrfase_SAV2177_type"/>
</dbReference>